<dbReference type="Proteomes" id="UP000504621">
    <property type="component" value="Unplaced"/>
</dbReference>
<feature type="region of interest" description="Disordered" evidence="1">
    <location>
        <begin position="191"/>
        <end position="237"/>
    </location>
</feature>
<evidence type="ECO:0000313" key="2">
    <source>
        <dbReference type="Proteomes" id="UP000504621"/>
    </source>
</evidence>
<evidence type="ECO:0000313" key="3">
    <source>
        <dbReference type="RefSeq" id="XP_021300539.1"/>
    </source>
</evidence>
<feature type="non-terminal residue" evidence="3">
    <location>
        <position position="424"/>
    </location>
</feature>
<feature type="compositionally biased region" description="Basic and acidic residues" evidence="1">
    <location>
        <begin position="404"/>
        <end position="424"/>
    </location>
</feature>
<feature type="compositionally biased region" description="Basic and acidic residues" evidence="1">
    <location>
        <begin position="335"/>
        <end position="392"/>
    </location>
</feature>
<reference evidence="3" key="1">
    <citation type="submission" date="2025-08" db="UniProtKB">
        <authorList>
            <consortium name="RefSeq"/>
        </authorList>
    </citation>
    <scope>IDENTIFICATION</scope>
    <source>
        <tissue evidence="3">Leaf</tissue>
    </source>
</reference>
<dbReference type="AlphaFoldDB" id="A0A6J1BQJ4"/>
<proteinExistence type="predicted"/>
<feature type="compositionally biased region" description="Basic and acidic residues" evidence="1">
    <location>
        <begin position="27"/>
        <end position="50"/>
    </location>
</feature>
<sequence>LFVRVVLRLRGGGRVGVAVGDRGGATLRDEDRHGDADEGHDRDDDPDHRVGVGADREDDDGRGDQHRDQVHDLDQRVDRRAGGVLERVTDGVADDRRLVGVGALAAVVAVLDQLLRVVPGATGVGQEHRHQRARGDRAREVARERTDAEAEADGDRGEDGEQAGGGQLAQRVAGAEVDHAAVLRALRAVHDPRPGGELAPDLVDDRTRRPGHRVDRETREHEHDRGTDDDADEQVRGRDVVEVGELLPRLRVGLGDRVVVRPEQRGRREDGRRDRDALGDGLRGVPDRVELGQDLGGRAVDVARHLGDALGVVGDRPEGVHRDDDADRGQQAGAREGDGEQGHEHRARQQERAVHGGPDDDRGVDRRLEADRDAGEDDRGGTGERAGADVLDRLGLGAGVVAGQREDDDRQHDADDHRGERDDL</sequence>
<feature type="compositionally biased region" description="Basic and acidic residues" evidence="1">
    <location>
        <begin position="263"/>
        <end position="278"/>
    </location>
</feature>
<feature type="region of interest" description="Disordered" evidence="1">
    <location>
        <begin position="123"/>
        <end position="173"/>
    </location>
</feature>
<evidence type="ECO:0000256" key="1">
    <source>
        <dbReference type="SAM" id="MobiDB-lite"/>
    </source>
</evidence>
<keyword evidence="2" id="KW-1185">Reference proteome</keyword>
<name>A0A6J1BQJ4_9ROSI</name>
<protein>
    <submittedName>
        <fullName evidence="3">Uncharacterized protein LOC110428944</fullName>
    </submittedName>
</protein>
<feature type="compositionally biased region" description="Basic and acidic residues" evidence="1">
    <location>
        <begin position="203"/>
        <end position="237"/>
    </location>
</feature>
<feature type="region of interest" description="Disordered" evidence="1">
    <location>
        <begin position="311"/>
        <end position="424"/>
    </location>
</feature>
<feature type="compositionally biased region" description="Basic and acidic residues" evidence="1">
    <location>
        <begin position="133"/>
        <end position="159"/>
    </location>
</feature>
<feature type="region of interest" description="Disordered" evidence="1">
    <location>
        <begin position="21"/>
        <end position="75"/>
    </location>
</feature>
<feature type="non-terminal residue" evidence="3">
    <location>
        <position position="1"/>
    </location>
</feature>
<feature type="compositionally biased region" description="Basic and acidic residues" evidence="1">
    <location>
        <begin position="315"/>
        <end position="328"/>
    </location>
</feature>
<accession>A0A6J1BQJ4</accession>
<gene>
    <name evidence="3" type="primary">LOC110428944</name>
</gene>
<dbReference type="GeneID" id="110428944"/>
<feature type="compositionally biased region" description="Basic and acidic residues" evidence="1">
    <location>
        <begin position="62"/>
        <end position="75"/>
    </location>
</feature>
<feature type="region of interest" description="Disordered" evidence="1">
    <location>
        <begin position="263"/>
        <end position="294"/>
    </location>
</feature>
<organism evidence="2 3">
    <name type="scientific">Herrania umbratica</name>
    <dbReference type="NCBI Taxonomy" id="108875"/>
    <lineage>
        <taxon>Eukaryota</taxon>
        <taxon>Viridiplantae</taxon>
        <taxon>Streptophyta</taxon>
        <taxon>Embryophyta</taxon>
        <taxon>Tracheophyta</taxon>
        <taxon>Spermatophyta</taxon>
        <taxon>Magnoliopsida</taxon>
        <taxon>eudicotyledons</taxon>
        <taxon>Gunneridae</taxon>
        <taxon>Pentapetalae</taxon>
        <taxon>rosids</taxon>
        <taxon>malvids</taxon>
        <taxon>Malvales</taxon>
        <taxon>Malvaceae</taxon>
        <taxon>Byttnerioideae</taxon>
        <taxon>Herrania</taxon>
    </lineage>
</organism>
<dbReference type="RefSeq" id="XP_021300539.1">
    <property type="nucleotide sequence ID" value="XM_021444864.1"/>
</dbReference>